<evidence type="ECO:0000313" key="3">
    <source>
        <dbReference type="EMBL" id="SBT18510.1"/>
    </source>
</evidence>
<dbReference type="RefSeq" id="WP_067037333.1">
    <property type="nucleotide sequence ID" value="NZ_FLRA01000021.1"/>
</dbReference>
<evidence type="ECO:0000256" key="1">
    <source>
        <dbReference type="ARBA" id="ARBA00023125"/>
    </source>
</evidence>
<evidence type="ECO:0000313" key="5">
    <source>
        <dbReference type="Proteomes" id="UP000092840"/>
    </source>
</evidence>
<dbReference type="PRINTS" id="PR00040">
    <property type="entry name" value="HTHMERR"/>
</dbReference>
<organism evidence="3 6">
    <name type="scientific">Marinomonas gallaica</name>
    <dbReference type="NCBI Taxonomy" id="1806667"/>
    <lineage>
        <taxon>Bacteria</taxon>
        <taxon>Pseudomonadati</taxon>
        <taxon>Pseudomonadota</taxon>
        <taxon>Gammaproteobacteria</taxon>
        <taxon>Oceanospirillales</taxon>
        <taxon>Oceanospirillaceae</taxon>
        <taxon>Marinomonas</taxon>
    </lineage>
</organism>
<dbReference type="GO" id="GO:0006351">
    <property type="term" value="P:DNA-templated transcription"/>
    <property type="evidence" value="ECO:0007669"/>
    <property type="project" value="InterPro"/>
</dbReference>
<evidence type="ECO:0000313" key="4">
    <source>
        <dbReference type="EMBL" id="SBT22781.1"/>
    </source>
</evidence>
<reference evidence="4 5" key="1">
    <citation type="submission" date="2016-06" db="EMBL/GenBank/DDBJ databases">
        <authorList>
            <person name="Rodrigo-Torres L."/>
            <person name="Arahal D.R."/>
        </authorList>
    </citation>
    <scope>NUCLEOTIDE SEQUENCE [LARGE SCALE GENOMIC DNA]</scope>
    <source>
        <strain evidence="4 5">CECT 5116</strain>
    </source>
</reference>
<dbReference type="InterPro" id="IPR009061">
    <property type="entry name" value="DNA-bd_dom_put_sf"/>
</dbReference>
<keyword evidence="5" id="KW-1185">Reference proteome</keyword>
<proteinExistence type="predicted"/>
<reference evidence="3 6" key="2">
    <citation type="submission" date="2016-06" db="EMBL/GenBank/DDBJ databases">
        <authorList>
            <person name="Kjaerup R.B."/>
            <person name="Dalgaard T.S."/>
            <person name="Juul-Madsen H.R."/>
        </authorList>
    </citation>
    <scope>NUCLEOTIDE SEQUENCE [LARGE SCALE GENOMIC DNA]</scope>
    <source>
        <strain evidence="3 6">CECT 5115</strain>
    </source>
</reference>
<dbReference type="Proteomes" id="UP000092840">
    <property type="component" value="Unassembled WGS sequence"/>
</dbReference>
<dbReference type="NCBIfam" id="TIGR02043">
    <property type="entry name" value="ZntR"/>
    <property type="match status" value="1"/>
</dbReference>
<dbReference type="PANTHER" id="PTHR30204">
    <property type="entry name" value="REDOX-CYCLING DRUG-SENSING TRANSCRIPTIONAL ACTIVATOR SOXR"/>
    <property type="match status" value="1"/>
</dbReference>
<dbReference type="EMBL" id="FLRB01000032">
    <property type="protein sequence ID" value="SBT22781.1"/>
    <property type="molecule type" value="Genomic_DNA"/>
</dbReference>
<dbReference type="Gene3D" id="1.10.1660.10">
    <property type="match status" value="1"/>
</dbReference>
<protein>
    <submittedName>
        <fullName evidence="3">HTH-type transcriptional regulator ZntR</fullName>
    </submittedName>
</protein>
<dbReference type="OrthoDB" id="9808480at2"/>
<dbReference type="PROSITE" id="PS50937">
    <property type="entry name" value="HTH_MERR_2"/>
    <property type="match status" value="1"/>
</dbReference>
<dbReference type="GO" id="GO:0008270">
    <property type="term" value="F:zinc ion binding"/>
    <property type="evidence" value="ECO:0007669"/>
    <property type="project" value="InterPro"/>
</dbReference>
<dbReference type="CDD" id="cd04770">
    <property type="entry name" value="HTH_HMRTR"/>
    <property type="match status" value="1"/>
</dbReference>
<evidence type="ECO:0000313" key="6">
    <source>
        <dbReference type="Proteomes" id="UP000092871"/>
    </source>
</evidence>
<dbReference type="GO" id="GO:0003700">
    <property type="term" value="F:DNA-binding transcription factor activity"/>
    <property type="evidence" value="ECO:0007669"/>
    <property type="project" value="InterPro"/>
</dbReference>
<dbReference type="PANTHER" id="PTHR30204:SF92">
    <property type="entry name" value="HTH-TYPE TRANSCRIPTIONAL REGULATOR ZNTR"/>
    <property type="match status" value="1"/>
</dbReference>
<dbReference type="Pfam" id="PF13411">
    <property type="entry name" value="MerR_1"/>
    <property type="match status" value="1"/>
</dbReference>
<sequence length="144" mass="15995">MYRIGELAKQFDVNTDTLRYYEKEGLLVPSSVASNGYRMYSSADAKTLGVILRAKAIGFSLSEIKTLLSIEVDKANKECLDVKLVVDDKLAQVNAKIEELQTFQRSLKRLSDACCGGHESAQDCTILQALESESFTILSECHHD</sequence>
<accession>A0A1C3JTZ1</accession>
<evidence type="ECO:0000259" key="2">
    <source>
        <dbReference type="PROSITE" id="PS50937"/>
    </source>
</evidence>
<dbReference type="SMART" id="SM00422">
    <property type="entry name" value="HTH_MERR"/>
    <property type="match status" value="1"/>
</dbReference>
<gene>
    <name evidence="3" type="primary">zntR_1</name>
    <name evidence="4" type="synonym">zntR_2</name>
    <name evidence="3" type="ORF">MGA5115_02641</name>
    <name evidence="4" type="ORF">MGA5116_03411</name>
</gene>
<dbReference type="EMBL" id="FLRA01000021">
    <property type="protein sequence ID" value="SBT18510.1"/>
    <property type="molecule type" value="Genomic_DNA"/>
</dbReference>
<dbReference type="InterPro" id="IPR047057">
    <property type="entry name" value="MerR_fam"/>
</dbReference>
<dbReference type="InterPro" id="IPR011788">
    <property type="entry name" value="ZntR"/>
</dbReference>
<dbReference type="SUPFAM" id="SSF46955">
    <property type="entry name" value="Putative DNA-binding domain"/>
    <property type="match status" value="1"/>
</dbReference>
<dbReference type="GO" id="GO:0003677">
    <property type="term" value="F:DNA binding"/>
    <property type="evidence" value="ECO:0007669"/>
    <property type="project" value="UniProtKB-KW"/>
</dbReference>
<keyword evidence="1" id="KW-0238">DNA-binding</keyword>
<dbReference type="AlphaFoldDB" id="A0A1C3JTZ1"/>
<dbReference type="InterPro" id="IPR000551">
    <property type="entry name" value="MerR-type_HTH_dom"/>
</dbReference>
<name>A0A1C3JTZ1_9GAMM</name>
<dbReference type="Proteomes" id="UP000092871">
    <property type="component" value="Unassembled WGS sequence"/>
</dbReference>
<dbReference type="NCBIfam" id="NF007069">
    <property type="entry name" value="PRK09514.1"/>
    <property type="match status" value="1"/>
</dbReference>
<feature type="domain" description="HTH merR-type" evidence="2">
    <location>
        <begin position="1"/>
        <end position="70"/>
    </location>
</feature>